<dbReference type="GO" id="GO:0005886">
    <property type="term" value="C:plasma membrane"/>
    <property type="evidence" value="ECO:0007669"/>
    <property type="project" value="TreeGrafter"/>
</dbReference>
<keyword evidence="9" id="KW-1185">Reference proteome</keyword>
<evidence type="ECO:0000256" key="4">
    <source>
        <dbReference type="ARBA" id="ARBA00023180"/>
    </source>
</evidence>
<evidence type="ECO:0000313" key="8">
    <source>
        <dbReference type="EMBL" id="CAC5398627.1"/>
    </source>
</evidence>
<dbReference type="GO" id="GO:0005911">
    <property type="term" value="C:cell-cell junction"/>
    <property type="evidence" value="ECO:0007669"/>
    <property type="project" value="TreeGrafter"/>
</dbReference>
<dbReference type="EMBL" id="CACVKT020005964">
    <property type="protein sequence ID" value="CAC5398627.1"/>
    <property type="molecule type" value="Genomic_DNA"/>
</dbReference>
<dbReference type="PANTHER" id="PTHR11640:SF164">
    <property type="entry name" value="MAM DOMAIN-CONTAINING GLYCOSYLPHOSPHATIDYLINOSITOL ANCHOR PROTEIN 1"/>
    <property type="match status" value="1"/>
</dbReference>
<dbReference type="InterPro" id="IPR036179">
    <property type="entry name" value="Ig-like_dom_sf"/>
</dbReference>
<keyword evidence="6" id="KW-1133">Transmembrane helix</keyword>
<organism evidence="8 9">
    <name type="scientific">Mytilus coruscus</name>
    <name type="common">Sea mussel</name>
    <dbReference type="NCBI Taxonomy" id="42192"/>
    <lineage>
        <taxon>Eukaryota</taxon>
        <taxon>Metazoa</taxon>
        <taxon>Spiralia</taxon>
        <taxon>Lophotrochozoa</taxon>
        <taxon>Mollusca</taxon>
        <taxon>Bivalvia</taxon>
        <taxon>Autobranchia</taxon>
        <taxon>Pteriomorphia</taxon>
        <taxon>Mytilida</taxon>
        <taxon>Mytiloidea</taxon>
        <taxon>Mytilidae</taxon>
        <taxon>Mytilinae</taxon>
        <taxon>Mytilus</taxon>
    </lineage>
</organism>
<feature type="domain" description="Ig-like" evidence="7">
    <location>
        <begin position="349"/>
        <end position="431"/>
    </location>
</feature>
<feature type="domain" description="Ig-like" evidence="7">
    <location>
        <begin position="440"/>
        <end position="528"/>
    </location>
</feature>
<evidence type="ECO:0000256" key="2">
    <source>
        <dbReference type="ARBA" id="ARBA00023136"/>
    </source>
</evidence>
<reference evidence="8 9" key="1">
    <citation type="submission" date="2020-06" db="EMBL/GenBank/DDBJ databases">
        <authorList>
            <person name="Li R."/>
            <person name="Bekaert M."/>
        </authorList>
    </citation>
    <scope>NUCLEOTIDE SEQUENCE [LARGE SCALE GENOMIC DNA]</scope>
    <source>
        <strain evidence="9">wild</strain>
    </source>
</reference>
<dbReference type="Gene3D" id="2.60.40.10">
    <property type="entry name" value="Immunoglobulins"/>
    <property type="match status" value="3"/>
</dbReference>
<evidence type="ECO:0000259" key="7">
    <source>
        <dbReference type="PROSITE" id="PS50835"/>
    </source>
</evidence>
<feature type="transmembrane region" description="Helical" evidence="6">
    <location>
        <begin position="111"/>
        <end position="131"/>
    </location>
</feature>
<dbReference type="InterPro" id="IPR051275">
    <property type="entry name" value="Cell_adhesion_signaling"/>
</dbReference>
<protein>
    <recommendedName>
        <fullName evidence="7">Ig-like domain-containing protein</fullName>
    </recommendedName>
</protein>
<evidence type="ECO:0000256" key="1">
    <source>
        <dbReference type="ARBA" id="ARBA00004479"/>
    </source>
</evidence>
<name>A0A6J8CTF1_MYTCO</name>
<accession>A0A6J8CTF1</accession>
<keyword evidence="6" id="KW-0812">Transmembrane</keyword>
<proteinExistence type="predicted"/>
<evidence type="ECO:0000256" key="3">
    <source>
        <dbReference type="ARBA" id="ARBA00023157"/>
    </source>
</evidence>
<gene>
    <name evidence="8" type="ORF">MCOR_32990</name>
</gene>
<comment type="subcellular location">
    <subcellularLocation>
        <location evidence="1">Membrane</location>
        <topology evidence="1">Single-pass type I membrane protein</topology>
    </subcellularLocation>
</comment>
<dbReference type="AlphaFoldDB" id="A0A6J8CTF1"/>
<keyword evidence="3" id="KW-1015">Disulfide bond</keyword>
<evidence type="ECO:0000313" key="9">
    <source>
        <dbReference type="Proteomes" id="UP000507470"/>
    </source>
</evidence>
<dbReference type="InterPro" id="IPR013098">
    <property type="entry name" value="Ig_I-set"/>
</dbReference>
<dbReference type="OrthoDB" id="6153876at2759"/>
<dbReference type="Proteomes" id="UP000507470">
    <property type="component" value="Unassembled WGS sequence"/>
</dbReference>
<keyword evidence="4" id="KW-0325">Glycoprotein</keyword>
<dbReference type="GO" id="GO:0098609">
    <property type="term" value="P:cell-cell adhesion"/>
    <property type="evidence" value="ECO:0007669"/>
    <property type="project" value="TreeGrafter"/>
</dbReference>
<dbReference type="Pfam" id="PF07679">
    <property type="entry name" value="I-set"/>
    <property type="match status" value="1"/>
</dbReference>
<sequence length="534" mass="59726">MCKCRIRTDRESKVLLTGTNEHNHDIDERKLERQQIRIKIKKNASDISTRPSKIIRQELLTNGESHLLPQDLKSLSQSLNRERRRNYPSLPKHREDVHACMQYLTIKTNKVLTMTNLLTALYILIIVSKGIRTTRLTSNSIYIVDNQPLQLNCSSDVVPRGQAASFLINGQDRISVRYEPTLSQCLGTPTSGQSAPFVCANTCSCSSDAKSYTWTYVGIMDTVNGTFTCEMLFGEANIETDTILVAKADHPVLVQTIKQVPEGPVNVNTSITLICSVSGGIPLPTLFWNCGGLVNNTLTNNSTISQISIITSKYHNQEVCTCSAFHPIEYYRTDVHHTLSVLYPPDMEPVIQVLSDLKPLVAGDNIHISCSIIGGNPIANLSWDCPGNVSTQTDNNKAISYLAFEMRAEDDRKTCSCIAAHTVNHFRKSVHYILEVLYFPNITKCAATPNDGRIDEFQTVKLRCEVRGNPLPNISWISSEETILRKDDNISESSLTINKASCIQSGKYRFFAENAICERTHTDSRYIEVNVNCK</sequence>
<dbReference type="GO" id="GO:0050839">
    <property type="term" value="F:cell adhesion molecule binding"/>
    <property type="evidence" value="ECO:0007669"/>
    <property type="project" value="TreeGrafter"/>
</dbReference>
<dbReference type="InterPro" id="IPR007110">
    <property type="entry name" value="Ig-like_dom"/>
</dbReference>
<dbReference type="PROSITE" id="PS50835">
    <property type="entry name" value="IG_LIKE"/>
    <property type="match status" value="3"/>
</dbReference>
<dbReference type="InterPro" id="IPR013783">
    <property type="entry name" value="Ig-like_fold"/>
</dbReference>
<evidence type="ECO:0000256" key="6">
    <source>
        <dbReference type="SAM" id="Phobius"/>
    </source>
</evidence>
<keyword evidence="5" id="KW-0393">Immunoglobulin domain</keyword>
<evidence type="ECO:0000256" key="5">
    <source>
        <dbReference type="ARBA" id="ARBA00023319"/>
    </source>
</evidence>
<keyword evidence="2 6" id="KW-0472">Membrane</keyword>
<dbReference type="PANTHER" id="PTHR11640">
    <property type="entry name" value="NEPHRIN"/>
    <property type="match status" value="1"/>
</dbReference>
<dbReference type="SUPFAM" id="SSF48726">
    <property type="entry name" value="Immunoglobulin"/>
    <property type="match status" value="3"/>
</dbReference>
<feature type="domain" description="Ig-like" evidence="7">
    <location>
        <begin position="251"/>
        <end position="340"/>
    </location>
</feature>